<proteinExistence type="predicted"/>
<dbReference type="GO" id="GO:0008028">
    <property type="term" value="F:monocarboxylic acid transmembrane transporter activity"/>
    <property type="evidence" value="ECO:0007669"/>
    <property type="project" value="TreeGrafter"/>
</dbReference>
<feature type="transmembrane region" description="Helical" evidence="2">
    <location>
        <begin position="137"/>
        <end position="156"/>
    </location>
</feature>
<protein>
    <recommendedName>
        <fullName evidence="5">Major facilitator superfamily (MFS) profile domain-containing protein</fullName>
    </recommendedName>
</protein>
<reference evidence="3 4" key="1">
    <citation type="submission" date="2020-04" db="EMBL/GenBank/DDBJ databases">
        <authorList>
            <person name="Laetsch R D."/>
            <person name="Stevens L."/>
            <person name="Kumar S."/>
            <person name="Blaxter L. M."/>
        </authorList>
    </citation>
    <scope>NUCLEOTIDE SEQUENCE [LARGE SCALE GENOMIC DNA]</scope>
</reference>
<feature type="transmembrane region" description="Helical" evidence="2">
    <location>
        <begin position="693"/>
        <end position="711"/>
    </location>
</feature>
<feature type="compositionally biased region" description="Acidic residues" evidence="1">
    <location>
        <begin position="407"/>
        <end position="421"/>
    </location>
</feature>
<gene>
    <name evidence="3" type="ORF">CBOVIS_LOCUS3386</name>
</gene>
<accession>A0A8S1EHL9</accession>
<keyword evidence="2" id="KW-0472">Membrane</keyword>
<sequence length="780" mass="86535">MTRRASVRTRLRPEDISSWVEHNQTNFSPAAAADADPHFATELPCEVDDDESSESSLVEEPQPLDGGYAWVITFYSFMMHFILDGLSFTFGMIFPEIQHVYGTQRTGASTVASFFLSFPLIFAPIAGTVTDVFGCRFTIILGASICLVCGISSLFVTTIGTFAFIFGGGCGLGMAFCYNAAIVMVTYFFCAKRGIATSMAVSGTGTGTACYPFFFDLAQKYLPFSTLANMFVVINVSFFVLLIIGFLTRDVTWTSDTKEYKVKKFMRQIRIMKEEQEAARNAAKNELAPIRRSISMPTIPTNLYTRLVKGISLQNVDDQSTQNRPPRSMSVGQFRNREALPKIPEYTMLNSELEHLEHLDLELAYSPYTTINARKRMTSKTSMSADYLNIYDESANVVVDFINSSCEDEDKDETEDSDMSNDGDSSSSEISIHEKKTTTSARFSKVVSNLPNNGTLLGVRYNDMKLATISSAPNTARTNRTSLAPGASGVTGRIIAGNALQPSPFFMTNLLGMQAKMPSAPILANRKKRKNFAARLNMKLLKEFAVSESRAYSFLLDRKAMIALIINIFSLYLILDVPYVYFGDYVTEHLQFTLKEVAFMNSTIGIANFFFTILFGFISDLKLFKERLFIVYGVAMLFVVSSFVSIIYSRSFWSVIIVVAIYGSFVCSNYALQSILITIVFDTKDFQTAYSMCNFAAGLGSLIGPICIGVIRDKLESYKPVFAISTGISLISAGAAFLPHVLLKNEVESQKNNEDEVEMKNMKNSSCALPVENERLLASV</sequence>
<comment type="caution">
    <text evidence="3">The sequence shown here is derived from an EMBL/GenBank/DDBJ whole genome shotgun (WGS) entry which is preliminary data.</text>
</comment>
<feature type="transmembrane region" description="Helical" evidence="2">
    <location>
        <begin position="597"/>
        <end position="617"/>
    </location>
</feature>
<dbReference type="Pfam" id="PF07690">
    <property type="entry name" value="MFS_1"/>
    <property type="match status" value="2"/>
</dbReference>
<name>A0A8S1EHL9_9PELO</name>
<feature type="transmembrane region" description="Helical" evidence="2">
    <location>
        <begin position="106"/>
        <end position="125"/>
    </location>
</feature>
<feature type="region of interest" description="Disordered" evidence="1">
    <location>
        <begin position="407"/>
        <end position="436"/>
    </location>
</feature>
<evidence type="ECO:0000256" key="2">
    <source>
        <dbReference type="SAM" id="Phobius"/>
    </source>
</evidence>
<evidence type="ECO:0008006" key="5">
    <source>
        <dbReference type="Google" id="ProtNLM"/>
    </source>
</evidence>
<evidence type="ECO:0000256" key="1">
    <source>
        <dbReference type="SAM" id="MobiDB-lite"/>
    </source>
</evidence>
<dbReference type="SUPFAM" id="SSF103473">
    <property type="entry name" value="MFS general substrate transporter"/>
    <property type="match status" value="1"/>
</dbReference>
<dbReference type="PANTHER" id="PTHR11360:SF297">
    <property type="entry name" value="MFS DOMAIN-CONTAINING PROTEIN"/>
    <property type="match status" value="1"/>
</dbReference>
<dbReference type="InterPro" id="IPR036259">
    <property type="entry name" value="MFS_trans_sf"/>
</dbReference>
<evidence type="ECO:0000313" key="3">
    <source>
        <dbReference type="EMBL" id="CAB3400443.1"/>
    </source>
</evidence>
<keyword evidence="4" id="KW-1185">Reference proteome</keyword>
<feature type="transmembrane region" description="Helical" evidence="2">
    <location>
        <begin position="655"/>
        <end position="681"/>
    </location>
</feature>
<dbReference type="OrthoDB" id="410267at2759"/>
<feature type="transmembrane region" description="Helical" evidence="2">
    <location>
        <begin position="68"/>
        <end position="94"/>
    </location>
</feature>
<feature type="transmembrane region" description="Helical" evidence="2">
    <location>
        <begin position="560"/>
        <end position="582"/>
    </location>
</feature>
<keyword evidence="2" id="KW-1133">Transmembrane helix</keyword>
<dbReference type="AlphaFoldDB" id="A0A8S1EHL9"/>
<dbReference type="Gene3D" id="1.20.1250.20">
    <property type="entry name" value="MFS general substrate transporter like domains"/>
    <property type="match status" value="2"/>
</dbReference>
<feature type="transmembrane region" description="Helical" evidence="2">
    <location>
        <begin position="162"/>
        <end position="188"/>
    </location>
</feature>
<evidence type="ECO:0000313" key="4">
    <source>
        <dbReference type="Proteomes" id="UP000494206"/>
    </source>
</evidence>
<feature type="transmembrane region" description="Helical" evidence="2">
    <location>
        <begin position="227"/>
        <end position="248"/>
    </location>
</feature>
<dbReference type="EMBL" id="CADEPM010000002">
    <property type="protein sequence ID" value="CAB3400443.1"/>
    <property type="molecule type" value="Genomic_DNA"/>
</dbReference>
<feature type="transmembrane region" description="Helical" evidence="2">
    <location>
        <begin position="629"/>
        <end position="649"/>
    </location>
</feature>
<feature type="transmembrane region" description="Helical" evidence="2">
    <location>
        <begin position="723"/>
        <end position="743"/>
    </location>
</feature>
<organism evidence="3 4">
    <name type="scientific">Caenorhabditis bovis</name>
    <dbReference type="NCBI Taxonomy" id="2654633"/>
    <lineage>
        <taxon>Eukaryota</taxon>
        <taxon>Metazoa</taxon>
        <taxon>Ecdysozoa</taxon>
        <taxon>Nematoda</taxon>
        <taxon>Chromadorea</taxon>
        <taxon>Rhabditida</taxon>
        <taxon>Rhabditina</taxon>
        <taxon>Rhabditomorpha</taxon>
        <taxon>Rhabditoidea</taxon>
        <taxon>Rhabditidae</taxon>
        <taxon>Peloderinae</taxon>
        <taxon>Caenorhabditis</taxon>
    </lineage>
</organism>
<dbReference type="PANTHER" id="PTHR11360">
    <property type="entry name" value="MONOCARBOXYLATE TRANSPORTER"/>
    <property type="match status" value="1"/>
</dbReference>
<dbReference type="InterPro" id="IPR050327">
    <property type="entry name" value="Proton-linked_MCT"/>
</dbReference>
<dbReference type="InterPro" id="IPR011701">
    <property type="entry name" value="MFS"/>
</dbReference>
<feature type="transmembrane region" description="Helical" evidence="2">
    <location>
        <begin position="195"/>
        <end position="215"/>
    </location>
</feature>
<keyword evidence="2" id="KW-0812">Transmembrane</keyword>
<dbReference type="Proteomes" id="UP000494206">
    <property type="component" value="Unassembled WGS sequence"/>
</dbReference>